<feature type="domain" description="Glycosyltransferase subfamily 4-like N-terminal" evidence="3">
    <location>
        <begin position="15"/>
        <end position="148"/>
    </location>
</feature>
<comment type="caution">
    <text evidence="4">The sequence shown here is derived from an EMBL/GenBank/DDBJ whole genome shotgun (WGS) entry which is preliminary data.</text>
</comment>
<dbReference type="RefSeq" id="WP_164534812.1">
    <property type="nucleotide sequence ID" value="NZ_JAALFG010000003.1"/>
</dbReference>
<evidence type="ECO:0000259" key="3">
    <source>
        <dbReference type="Pfam" id="PF13579"/>
    </source>
</evidence>
<reference evidence="4 5" key="2">
    <citation type="submission" date="2020-03" db="EMBL/GenBank/DDBJ databases">
        <title>Devosia chinhatensis sp. nov., isolated from a hexachlorocyclohexane (HCH) dump site in India.</title>
        <authorList>
            <person name="Kumar M."/>
            <person name="Lal R."/>
        </authorList>
    </citation>
    <scope>NUCLEOTIDE SEQUENCE [LARGE SCALE GENOMIC DNA]</scope>
    <source>
        <strain evidence="4 5">H239</strain>
    </source>
</reference>
<evidence type="ECO:0000259" key="2">
    <source>
        <dbReference type="Pfam" id="PF00534"/>
    </source>
</evidence>
<feature type="region of interest" description="Disordered" evidence="1">
    <location>
        <begin position="248"/>
        <end position="282"/>
    </location>
</feature>
<proteinExistence type="predicted"/>
<feature type="domain" description="Glycosyl transferase family 1" evidence="2">
    <location>
        <begin position="189"/>
        <end position="246"/>
    </location>
</feature>
<dbReference type="Pfam" id="PF00534">
    <property type="entry name" value="Glycos_transf_1"/>
    <property type="match status" value="1"/>
</dbReference>
<dbReference type="GO" id="GO:0016758">
    <property type="term" value="F:hexosyltransferase activity"/>
    <property type="evidence" value="ECO:0007669"/>
    <property type="project" value="TreeGrafter"/>
</dbReference>
<keyword evidence="4" id="KW-0808">Transferase</keyword>
<organism evidence="4 5">
    <name type="scientific">Devosia aurantiaca</name>
    <dbReference type="NCBI Taxonomy" id="2714858"/>
    <lineage>
        <taxon>Bacteria</taxon>
        <taxon>Pseudomonadati</taxon>
        <taxon>Pseudomonadota</taxon>
        <taxon>Alphaproteobacteria</taxon>
        <taxon>Hyphomicrobiales</taxon>
        <taxon>Devosiaceae</taxon>
        <taxon>Devosia</taxon>
    </lineage>
</organism>
<dbReference type="PANTHER" id="PTHR45947">
    <property type="entry name" value="SULFOQUINOVOSYL TRANSFERASE SQD2"/>
    <property type="match status" value="1"/>
</dbReference>
<dbReference type="Pfam" id="PF13579">
    <property type="entry name" value="Glyco_trans_4_4"/>
    <property type="match status" value="1"/>
</dbReference>
<gene>
    <name evidence="4" type="ORF">G5575_13615</name>
</gene>
<protein>
    <submittedName>
        <fullName evidence="4">Glycosyltransferase family 4 protein</fullName>
    </submittedName>
</protein>
<evidence type="ECO:0000256" key="1">
    <source>
        <dbReference type="SAM" id="MobiDB-lite"/>
    </source>
</evidence>
<dbReference type="PANTHER" id="PTHR45947:SF3">
    <property type="entry name" value="SULFOQUINOVOSYL TRANSFERASE SQD2"/>
    <property type="match status" value="1"/>
</dbReference>
<dbReference type="Gene3D" id="3.40.50.2000">
    <property type="entry name" value="Glycogen Phosphorylase B"/>
    <property type="match status" value="2"/>
</dbReference>
<reference evidence="4 5" key="1">
    <citation type="submission" date="2020-02" db="EMBL/GenBank/DDBJ databases">
        <authorList>
            <person name="Khan S.A."/>
            <person name="Jeon C.O."/>
            <person name="Chun B.H."/>
        </authorList>
    </citation>
    <scope>NUCLEOTIDE SEQUENCE [LARGE SCALE GENOMIC DNA]</scope>
    <source>
        <strain evidence="4 5">H239</strain>
    </source>
</reference>
<keyword evidence="5" id="KW-1185">Reference proteome</keyword>
<dbReference type="AlphaFoldDB" id="A0A6M1SMV9"/>
<dbReference type="InterPro" id="IPR028098">
    <property type="entry name" value="Glyco_trans_4-like_N"/>
</dbReference>
<evidence type="ECO:0000313" key="4">
    <source>
        <dbReference type="EMBL" id="NGP18548.1"/>
    </source>
</evidence>
<dbReference type="InterPro" id="IPR001296">
    <property type="entry name" value="Glyco_trans_1"/>
</dbReference>
<dbReference type="Proteomes" id="UP000474802">
    <property type="component" value="Unassembled WGS sequence"/>
</dbReference>
<evidence type="ECO:0000313" key="5">
    <source>
        <dbReference type="Proteomes" id="UP000474802"/>
    </source>
</evidence>
<dbReference type="SUPFAM" id="SSF53756">
    <property type="entry name" value="UDP-Glycosyltransferase/glycogen phosphorylase"/>
    <property type="match status" value="1"/>
</dbReference>
<feature type="compositionally biased region" description="Polar residues" evidence="1">
    <location>
        <begin position="257"/>
        <end position="273"/>
    </location>
</feature>
<accession>A0A6M1SMV9</accession>
<sequence length="282" mass="32357">MRMMFSARAMHNMAGGVERQIITIMNEMVRRGHEVALFSWDHEDAQAFYPMDERLKWFKLDMGNPARRASLGLRVKRVKKVRRLVEDFRPDVIVAFQGGAFRMLAFATLATGIPVIVAERTSPTMYEHVGSRRKQQIELFSYRLAKRITVQFGRYRNFYPPYLRRKIVETPNPVRSAARLACPAQPNAAGRYTLLSVGRLSFQKNFSALLEAFGELAEEFKCWDLRIVGEGEDRVALETMLEERPLLRGRASLPGAQKTSRANMQQRTSSVSQRAGRAFRTH</sequence>
<dbReference type="InterPro" id="IPR050194">
    <property type="entry name" value="Glycosyltransferase_grp1"/>
</dbReference>
<dbReference type="EMBL" id="JAALFG010000003">
    <property type="protein sequence ID" value="NGP18548.1"/>
    <property type="molecule type" value="Genomic_DNA"/>
</dbReference>
<name>A0A6M1SMV9_9HYPH</name>